<evidence type="ECO:0000256" key="1">
    <source>
        <dbReference type="SAM" id="MobiDB-lite"/>
    </source>
</evidence>
<reference evidence="2 3" key="1">
    <citation type="submission" date="2019-05" db="EMBL/GenBank/DDBJ databases">
        <title>Another draft genome of Portunus trituberculatus and its Hox gene families provides insights of decapod evolution.</title>
        <authorList>
            <person name="Jeong J.-H."/>
            <person name="Song I."/>
            <person name="Kim S."/>
            <person name="Choi T."/>
            <person name="Kim D."/>
            <person name="Ryu S."/>
            <person name="Kim W."/>
        </authorList>
    </citation>
    <scope>NUCLEOTIDE SEQUENCE [LARGE SCALE GENOMIC DNA]</scope>
    <source>
        <tissue evidence="2">Muscle</tissue>
    </source>
</reference>
<proteinExistence type="predicted"/>
<protein>
    <submittedName>
        <fullName evidence="2">Uncharacterized protein</fullName>
    </submittedName>
</protein>
<name>A0A5B7GZJ4_PORTR</name>
<evidence type="ECO:0000313" key="3">
    <source>
        <dbReference type="Proteomes" id="UP000324222"/>
    </source>
</evidence>
<sequence length="111" mass="11873">MSVPADKGENKGRGECCKDGAATVKCVPGNKAAHSGAAREAPIAALHCFIYCSIKLQRDFSTTSLLLPPPPSPPPPTTITTTTTTNQHRHSQPALRDGTDCMVFQEHLDNF</sequence>
<feature type="region of interest" description="Disordered" evidence="1">
    <location>
        <begin position="64"/>
        <end position="99"/>
    </location>
</feature>
<accession>A0A5B7GZJ4</accession>
<dbReference type="AlphaFoldDB" id="A0A5B7GZJ4"/>
<keyword evidence="3" id="KW-1185">Reference proteome</keyword>
<evidence type="ECO:0000313" key="2">
    <source>
        <dbReference type="EMBL" id="MPC62054.1"/>
    </source>
</evidence>
<gene>
    <name evidence="2" type="ORF">E2C01_056134</name>
</gene>
<dbReference type="EMBL" id="VSRR010019250">
    <property type="protein sequence ID" value="MPC62054.1"/>
    <property type="molecule type" value="Genomic_DNA"/>
</dbReference>
<organism evidence="2 3">
    <name type="scientific">Portunus trituberculatus</name>
    <name type="common">Swimming crab</name>
    <name type="synonym">Neptunus trituberculatus</name>
    <dbReference type="NCBI Taxonomy" id="210409"/>
    <lineage>
        <taxon>Eukaryota</taxon>
        <taxon>Metazoa</taxon>
        <taxon>Ecdysozoa</taxon>
        <taxon>Arthropoda</taxon>
        <taxon>Crustacea</taxon>
        <taxon>Multicrustacea</taxon>
        <taxon>Malacostraca</taxon>
        <taxon>Eumalacostraca</taxon>
        <taxon>Eucarida</taxon>
        <taxon>Decapoda</taxon>
        <taxon>Pleocyemata</taxon>
        <taxon>Brachyura</taxon>
        <taxon>Eubrachyura</taxon>
        <taxon>Portunoidea</taxon>
        <taxon>Portunidae</taxon>
        <taxon>Portuninae</taxon>
        <taxon>Portunus</taxon>
    </lineage>
</organism>
<dbReference type="Proteomes" id="UP000324222">
    <property type="component" value="Unassembled WGS sequence"/>
</dbReference>
<feature type="compositionally biased region" description="Pro residues" evidence="1">
    <location>
        <begin position="67"/>
        <end position="77"/>
    </location>
</feature>
<comment type="caution">
    <text evidence="2">The sequence shown here is derived from an EMBL/GenBank/DDBJ whole genome shotgun (WGS) entry which is preliminary data.</text>
</comment>